<gene>
    <name evidence="2" type="ORF">Hamer_G015545</name>
</gene>
<accession>A0A8J5TSF2</accession>
<dbReference type="Proteomes" id="UP000747542">
    <property type="component" value="Unassembled WGS sequence"/>
</dbReference>
<feature type="non-terminal residue" evidence="2">
    <location>
        <position position="216"/>
    </location>
</feature>
<name>A0A8J5TSF2_HOMAM</name>
<evidence type="ECO:0000256" key="1">
    <source>
        <dbReference type="SAM" id="MobiDB-lite"/>
    </source>
</evidence>
<evidence type="ECO:0000313" key="3">
    <source>
        <dbReference type="Proteomes" id="UP000747542"/>
    </source>
</evidence>
<dbReference type="AlphaFoldDB" id="A0A8J5TSF2"/>
<keyword evidence="3" id="KW-1185">Reference proteome</keyword>
<feature type="region of interest" description="Disordered" evidence="1">
    <location>
        <begin position="165"/>
        <end position="192"/>
    </location>
</feature>
<evidence type="ECO:0000313" key="2">
    <source>
        <dbReference type="EMBL" id="KAG7176717.1"/>
    </source>
</evidence>
<protein>
    <submittedName>
        <fullName evidence="2">Uncharacterized protein</fullName>
    </submittedName>
</protein>
<feature type="non-terminal residue" evidence="2">
    <location>
        <position position="1"/>
    </location>
</feature>
<sequence>RPTDPGTLHDASSREILPGVFKLADFTKYLVLCTVEGQPVVNLDMFDVHRSIVTFVGENQKYPPSKMWRSPPPRRVLDFVPCLRYLVLQSSVLHMPPLTSVEGQYSLKRCSNTQRRSFWRSSKTKRICTRDKVSVAEARNTALKYISSHGDTYAQVVSRHKAQRTVAATPPRESSVHVLNSAPTPNSMPPILSPSLVAEVHEAGTSVTPHLSSTSS</sequence>
<dbReference type="EMBL" id="JAHLQT010003055">
    <property type="protein sequence ID" value="KAG7176717.1"/>
    <property type="molecule type" value="Genomic_DNA"/>
</dbReference>
<comment type="caution">
    <text evidence="2">The sequence shown here is derived from an EMBL/GenBank/DDBJ whole genome shotgun (WGS) entry which is preliminary data.</text>
</comment>
<organism evidence="2 3">
    <name type="scientific">Homarus americanus</name>
    <name type="common">American lobster</name>
    <dbReference type="NCBI Taxonomy" id="6706"/>
    <lineage>
        <taxon>Eukaryota</taxon>
        <taxon>Metazoa</taxon>
        <taxon>Ecdysozoa</taxon>
        <taxon>Arthropoda</taxon>
        <taxon>Crustacea</taxon>
        <taxon>Multicrustacea</taxon>
        <taxon>Malacostraca</taxon>
        <taxon>Eumalacostraca</taxon>
        <taxon>Eucarida</taxon>
        <taxon>Decapoda</taxon>
        <taxon>Pleocyemata</taxon>
        <taxon>Astacidea</taxon>
        <taxon>Nephropoidea</taxon>
        <taxon>Nephropidae</taxon>
        <taxon>Homarus</taxon>
    </lineage>
</organism>
<reference evidence="2" key="1">
    <citation type="journal article" date="2021" name="Sci. Adv.">
        <title>The American lobster genome reveals insights on longevity, neural, and immune adaptations.</title>
        <authorList>
            <person name="Polinski J.M."/>
            <person name="Zimin A.V."/>
            <person name="Clark K.F."/>
            <person name="Kohn A.B."/>
            <person name="Sadowski N."/>
            <person name="Timp W."/>
            <person name="Ptitsyn A."/>
            <person name="Khanna P."/>
            <person name="Romanova D.Y."/>
            <person name="Williams P."/>
            <person name="Greenwood S.J."/>
            <person name="Moroz L.L."/>
            <person name="Walt D.R."/>
            <person name="Bodnar A.G."/>
        </authorList>
    </citation>
    <scope>NUCLEOTIDE SEQUENCE</scope>
    <source>
        <strain evidence="2">GMGI-L3</strain>
    </source>
</reference>
<proteinExistence type="predicted"/>